<sequence length="75" mass="8098">MGIGVGIFLLVVGAILAFAVEFKVSGIDLQTVGYICMVIGVIALVLSLVLQLRRRKTVHTSVVERHDDRTPPPVV</sequence>
<dbReference type="RefSeq" id="WP_182561648.1">
    <property type="nucleotide sequence ID" value="NZ_JACGWT010000006.1"/>
</dbReference>
<evidence type="ECO:0000256" key="1">
    <source>
        <dbReference type="SAM" id="Phobius"/>
    </source>
</evidence>
<keyword evidence="1" id="KW-0812">Transmembrane</keyword>
<organism evidence="3 4">
    <name type="scientific">Microlunatus kandeliicorticis</name>
    <dbReference type="NCBI Taxonomy" id="1759536"/>
    <lineage>
        <taxon>Bacteria</taxon>
        <taxon>Bacillati</taxon>
        <taxon>Actinomycetota</taxon>
        <taxon>Actinomycetes</taxon>
        <taxon>Propionibacteriales</taxon>
        <taxon>Propionibacteriaceae</taxon>
        <taxon>Microlunatus</taxon>
    </lineage>
</organism>
<keyword evidence="1" id="KW-1133">Transmembrane helix</keyword>
<evidence type="ECO:0000259" key="2">
    <source>
        <dbReference type="Pfam" id="PF20059"/>
    </source>
</evidence>
<dbReference type="InterPro" id="IPR045597">
    <property type="entry name" value="DUF6458"/>
</dbReference>
<proteinExistence type="predicted"/>
<evidence type="ECO:0000313" key="4">
    <source>
        <dbReference type="Proteomes" id="UP000523079"/>
    </source>
</evidence>
<protein>
    <submittedName>
        <fullName evidence="3">2-methylcitrate dehydratase PrpD</fullName>
    </submittedName>
</protein>
<name>A0A7W3IVL7_9ACTN</name>
<keyword evidence="4" id="KW-1185">Reference proteome</keyword>
<keyword evidence="1" id="KW-0472">Membrane</keyword>
<feature type="domain" description="DUF6458" evidence="2">
    <location>
        <begin position="1"/>
        <end position="62"/>
    </location>
</feature>
<dbReference type="Proteomes" id="UP000523079">
    <property type="component" value="Unassembled WGS sequence"/>
</dbReference>
<evidence type="ECO:0000313" key="3">
    <source>
        <dbReference type="EMBL" id="MBA8796069.1"/>
    </source>
</evidence>
<comment type="caution">
    <text evidence="3">The sequence shown here is derived from an EMBL/GenBank/DDBJ whole genome shotgun (WGS) entry which is preliminary data.</text>
</comment>
<gene>
    <name evidence="3" type="ORF">FHX74_003710</name>
</gene>
<feature type="transmembrane region" description="Helical" evidence="1">
    <location>
        <begin position="29"/>
        <end position="50"/>
    </location>
</feature>
<accession>A0A7W3IVL7</accession>
<dbReference type="Pfam" id="PF20059">
    <property type="entry name" value="DUF6458"/>
    <property type="match status" value="1"/>
</dbReference>
<dbReference type="AlphaFoldDB" id="A0A7W3IVL7"/>
<dbReference type="EMBL" id="JACGWT010000006">
    <property type="protein sequence ID" value="MBA8796069.1"/>
    <property type="molecule type" value="Genomic_DNA"/>
</dbReference>
<reference evidence="3 4" key="1">
    <citation type="submission" date="2020-07" db="EMBL/GenBank/DDBJ databases">
        <title>Sequencing the genomes of 1000 actinobacteria strains.</title>
        <authorList>
            <person name="Klenk H.-P."/>
        </authorList>
    </citation>
    <scope>NUCLEOTIDE SEQUENCE [LARGE SCALE GENOMIC DNA]</scope>
    <source>
        <strain evidence="3 4">DSM 100723</strain>
    </source>
</reference>